<evidence type="ECO:0000256" key="1">
    <source>
        <dbReference type="SAM" id="SignalP"/>
    </source>
</evidence>
<reference evidence="2" key="1">
    <citation type="submission" date="2021-01" db="EMBL/GenBank/DDBJ databases">
        <authorList>
            <person name="Corre E."/>
            <person name="Pelletier E."/>
            <person name="Niang G."/>
            <person name="Scheremetjew M."/>
            <person name="Finn R."/>
            <person name="Kale V."/>
            <person name="Holt S."/>
            <person name="Cochrane G."/>
            <person name="Meng A."/>
            <person name="Brown T."/>
            <person name="Cohen L."/>
        </authorList>
    </citation>
    <scope>NUCLEOTIDE SEQUENCE</scope>
    <source>
        <strain evidence="2">B650</strain>
    </source>
</reference>
<sequence>MAIRKGSPPKSSRVQMHRAALAALHLSWFASSASAFVPQQKTDMCTSSSRLYPNEKSSTTSLSVAQSFDDKNGFNDVIRSKKQSTNSKDDRYLRIRRAANSNKVELQTCIQRFTRREPDGTFSTVDLHAQVHFGDPEYFEYFNGEKTGFARKEYDEVLYELIVSDSLMEVDALSGRRRVATALMPSLADAQTALQYGLACQLDVIDYTQPSWYCADVPKEDITYGKNGGMLFRGDGDGHGDGKGQEVRQQNTVLEMMEAFVKPTTPAKDGLKTQLFSNLFLAGDSISSMLRLLLWLVPVPELSVILLDWSSLAPRPGGLSPVAFSVIESIARGDFAAARKLVFSQLVVSGQANEDSSSVVVGLRNDVAIKTLTDSIEDDERSKRFALMYGALHCRDLHKKLKQNGFAPSGTEWRTAWTVDIPVTETALTGTAIAIPLYFGISGLDWYGTIVDAANDADALNGYGAVAVVAFYLFRHVALYYSLARFVLEWDGSMFNYPGEAGDR</sequence>
<dbReference type="PANTHER" id="PTHR35757:SF1">
    <property type="entry name" value="THERMOSOME SUBUNIT GAMMA"/>
    <property type="match status" value="1"/>
</dbReference>
<name>A0A7S2K2L9_9STRA</name>
<feature type="signal peptide" evidence="1">
    <location>
        <begin position="1"/>
        <end position="35"/>
    </location>
</feature>
<accession>A0A7S2K2L9</accession>
<protein>
    <submittedName>
        <fullName evidence="2">Uncharacterized protein</fullName>
    </submittedName>
</protein>
<keyword evidence="1" id="KW-0732">Signal</keyword>
<feature type="chain" id="PRO_5031210207" evidence="1">
    <location>
        <begin position="36"/>
        <end position="504"/>
    </location>
</feature>
<gene>
    <name evidence="2" type="ORF">LDAN0321_LOCUS3882</name>
</gene>
<organism evidence="2">
    <name type="scientific">Leptocylindrus danicus</name>
    <dbReference type="NCBI Taxonomy" id="163516"/>
    <lineage>
        <taxon>Eukaryota</taxon>
        <taxon>Sar</taxon>
        <taxon>Stramenopiles</taxon>
        <taxon>Ochrophyta</taxon>
        <taxon>Bacillariophyta</taxon>
        <taxon>Coscinodiscophyceae</taxon>
        <taxon>Chaetocerotophycidae</taxon>
        <taxon>Leptocylindrales</taxon>
        <taxon>Leptocylindraceae</taxon>
        <taxon>Leptocylindrus</taxon>
    </lineage>
</organism>
<dbReference type="AlphaFoldDB" id="A0A7S2K2L9"/>
<evidence type="ECO:0000313" key="2">
    <source>
        <dbReference type="EMBL" id="CAD9563206.1"/>
    </source>
</evidence>
<dbReference type="EMBL" id="HBGY01006309">
    <property type="protein sequence ID" value="CAD9563206.1"/>
    <property type="molecule type" value="Transcribed_RNA"/>
</dbReference>
<dbReference type="PANTHER" id="PTHR35757">
    <property type="entry name" value="THERMOSOME SUBUNIT GAMMA"/>
    <property type="match status" value="1"/>
</dbReference>
<proteinExistence type="predicted"/>